<dbReference type="PANTHER" id="PTHR21266">
    <property type="entry name" value="IRON-SULFUR DOMAIN CONTAINING PROTEIN"/>
    <property type="match status" value="1"/>
</dbReference>
<evidence type="ECO:0000256" key="3">
    <source>
        <dbReference type="ARBA" id="ARBA00023002"/>
    </source>
</evidence>
<dbReference type="InterPro" id="IPR050584">
    <property type="entry name" value="Cholesterol_7-desaturase"/>
</dbReference>
<protein>
    <submittedName>
        <fullName evidence="7">Aromatic ring-hydroxylating dioxygenase subunit alpha</fullName>
    </submittedName>
</protein>
<dbReference type="Pfam" id="PF00355">
    <property type="entry name" value="Rieske"/>
    <property type="match status" value="1"/>
</dbReference>
<gene>
    <name evidence="7" type="ORF">HRJ34_23495</name>
</gene>
<evidence type="ECO:0000313" key="7">
    <source>
        <dbReference type="EMBL" id="QTH21248.1"/>
    </source>
</evidence>
<evidence type="ECO:0000256" key="5">
    <source>
        <dbReference type="ARBA" id="ARBA00023014"/>
    </source>
</evidence>
<sequence>MANYWFNSKLGYAPPDWFSTFENIDPGSPVKPPEFRRLMPLSRPDADYDLGSNAETWSYFWHPVATLAEFQSHSHTGRGPMATRLLDRQIVLVELDGKVQAFDDRCPHRSASLGLGVLDKGEFRCRYHGWRFDATGRCTDIPSMEEGQKVPGNIRLTQFDCDVRYDLIWVRLKSGATTEIPHFPAWDDPTMTSHMGAPYLWPVSSGRRVANFTDVTHLPFGHKGTLGGPPFTRFKAYPIAQHDGMLEFQQDQFIAYNPGDATFGPPTGPESIMLPPGGYQVVMPFTVMLFFDFGQGRFSQIMMHPTPIDAENCRSYWITSHTTDSSATQEHLSLQSTVLTEDIAFVSSQNPRALSDEAGEMSVKADKPEIIWRRWLKRLIAAAAIGPAEIDRCLAETGTH</sequence>
<name>A0A975D257_9SPHN</name>
<dbReference type="Gene3D" id="3.90.380.10">
    <property type="entry name" value="Naphthalene 1,2-dioxygenase Alpha Subunit, Chain A, domain 1"/>
    <property type="match status" value="1"/>
</dbReference>
<dbReference type="SUPFAM" id="SSF55961">
    <property type="entry name" value="Bet v1-like"/>
    <property type="match status" value="1"/>
</dbReference>
<reference evidence="7" key="1">
    <citation type="submission" date="2020-07" db="EMBL/GenBank/DDBJ databases">
        <authorList>
            <person name="Camacho E."/>
        </authorList>
    </citation>
    <scope>NUCLEOTIDE SEQUENCE</scope>
    <source>
        <strain evidence="7">MPO218</strain>
    </source>
</reference>
<dbReference type="SUPFAM" id="SSF50022">
    <property type="entry name" value="ISP domain"/>
    <property type="match status" value="1"/>
</dbReference>
<keyword evidence="1" id="KW-0001">2Fe-2S</keyword>
<reference evidence="7" key="2">
    <citation type="submission" date="2021-04" db="EMBL/GenBank/DDBJ databases">
        <title>Isolation and genomic analysis of the ibuprofen-degrading bacterium Sphingomonas strain MPO218.</title>
        <authorList>
            <person name="Aulestia M."/>
            <person name="Flores A."/>
            <person name="Mangas E.L."/>
            <person name="Perez-Pulido A.J."/>
            <person name="Santero E."/>
            <person name="Camacho E.M."/>
        </authorList>
    </citation>
    <scope>NUCLEOTIDE SEQUENCE</scope>
    <source>
        <strain evidence="7">MPO218</strain>
    </source>
</reference>
<evidence type="ECO:0000256" key="2">
    <source>
        <dbReference type="ARBA" id="ARBA00022723"/>
    </source>
</evidence>
<keyword evidence="2" id="KW-0479">Metal-binding</keyword>
<keyword evidence="3" id="KW-0560">Oxidoreductase</keyword>
<dbReference type="InterPro" id="IPR044043">
    <property type="entry name" value="VanA_C_cat"/>
</dbReference>
<dbReference type="PANTHER" id="PTHR21266:SF59">
    <property type="entry name" value="BLR4922 PROTEIN"/>
    <property type="match status" value="1"/>
</dbReference>
<dbReference type="PROSITE" id="PS51296">
    <property type="entry name" value="RIESKE"/>
    <property type="match status" value="1"/>
</dbReference>
<dbReference type="CDD" id="cd03469">
    <property type="entry name" value="Rieske_RO_Alpha_N"/>
    <property type="match status" value="1"/>
</dbReference>
<dbReference type="GO" id="GO:0051213">
    <property type="term" value="F:dioxygenase activity"/>
    <property type="evidence" value="ECO:0007669"/>
    <property type="project" value="UniProtKB-KW"/>
</dbReference>
<dbReference type="GO" id="GO:0051537">
    <property type="term" value="F:2 iron, 2 sulfur cluster binding"/>
    <property type="evidence" value="ECO:0007669"/>
    <property type="project" value="UniProtKB-KW"/>
</dbReference>
<feature type="domain" description="Rieske" evidence="6">
    <location>
        <begin position="61"/>
        <end position="170"/>
    </location>
</feature>
<dbReference type="Pfam" id="PF19112">
    <property type="entry name" value="VanA_C"/>
    <property type="match status" value="1"/>
</dbReference>
<keyword evidence="5" id="KW-0411">Iron-sulfur</keyword>
<evidence type="ECO:0000256" key="1">
    <source>
        <dbReference type="ARBA" id="ARBA00022714"/>
    </source>
</evidence>
<evidence type="ECO:0000259" key="6">
    <source>
        <dbReference type="PROSITE" id="PS51296"/>
    </source>
</evidence>
<keyword evidence="4" id="KW-0408">Iron</keyword>
<dbReference type="InterPro" id="IPR017941">
    <property type="entry name" value="Rieske_2Fe-2S"/>
</dbReference>
<evidence type="ECO:0000256" key="4">
    <source>
        <dbReference type="ARBA" id="ARBA00023004"/>
    </source>
</evidence>
<dbReference type="InterPro" id="IPR036922">
    <property type="entry name" value="Rieske_2Fe-2S_sf"/>
</dbReference>
<dbReference type="Gene3D" id="2.102.10.10">
    <property type="entry name" value="Rieske [2Fe-2S] iron-sulphur domain"/>
    <property type="match status" value="1"/>
</dbReference>
<dbReference type="AlphaFoldDB" id="A0A975D257"/>
<evidence type="ECO:0000313" key="8">
    <source>
        <dbReference type="Proteomes" id="UP000664914"/>
    </source>
</evidence>
<accession>A0A975D257</accession>
<dbReference type="Proteomes" id="UP000664914">
    <property type="component" value="Chromosome"/>
</dbReference>
<keyword evidence="7" id="KW-0223">Dioxygenase</keyword>
<dbReference type="GO" id="GO:0046872">
    <property type="term" value="F:metal ion binding"/>
    <property type="evidence" value="ECO:0007669"/>
    <property type="project" value="UniProtKB-KW"/>
</dbReference>
<proteinExistence type="predicted"/>
<organism evidence="7 8">
    <name type="scientific">Rhizorhabdus wittichii</name>
    <dbReference type="NCBI Taxonomy" id="160791"/>
    <lineage>
        <taxon>Bacteria</taxon>
        <taxon>Pseudomonadati</taxon>
        <taxon>Pseudomonadota</taxon>
        <taxon>Alphaproteobacteria</taxon>
        <taxon>Sphingomonadales</taxon>
        <taxon>Sphingomonadaceae</taxon>
        <taxon>Rhizorhabdus</taxon>
    </lineage>
</organism>
<dbReference type="EMBL" id="CP059319">
    <property type="protein sequence ID" value="QTH21248.1"/>
    <property type="molecule type" value="Genomic_DNA"/>
</dbReference>
<dbReference type="RefSeq" id="WP_208632606.1">
    <property type="nucleotide sequence ID" value="NZ_CP059319.1"/>
</dbReference>